<gene>
    <name evidence="1" type="ORF">Syun_021148</name>
</gene>
<name>A0AAP0IF70_9MAGN</name>
<dbReference type="AlphaFoldDB" id="A0AAP0IF70"/>
<dbReference type="Proteomes" id="UP001420932">
    <property type="component" value="Unassembled WGS sequence"/>
</dbReference>
<proteinExistence type="predicted"/>
<evidence type="ECO:0000313" key="1">
    <source>
        <dbReference type="EMBL" id="KAK9114351.1"/>
    </source>
</evidence>
<comment type="caution">
    <text evidence="1">The sequence shown here is derived from an EMBL/GenBank/DDBJ whole genome shotgun (WGS) entry which is preliminary data.</text>
</comment>
<organism evidence="1 2">
    <name type="scientific">Stephania yunnanensis</name>
    <dbReference type="NCBI Taxonomy" id="152371"/>
    <lineage>
        <taxon>Eukaryota</taxon>
        <taxon>Viridiplantae</taxon>
        <taxon>Streptophyta</taxon>
        <taxon>Embryophyta</taxon>
        <taxon>Tracheophyta</taxon>
        <taxon>Spermatophyta</taxon>
        <taxon>Magnoliopsida</taxon>
        <taxon>Ranunculales</taxon>
        <taxon>Menispermaceae</taxon>
        <taxon>Menispermoideae</taxon>
        <taxon>Cissampelideae</taxon>
        <taxon>Stephania</taxon>
    </lineage>
</organism>
<sequence>MHLEIKKKQKEDTNSSMYIWSQKTPFDVNQEETLVSLFTSFCLHFSLDQGLIFF</sequence>
<dbReference type="EMBL" id="JBBNAF010000009">
    <property type="protein sequence ID" value="KAK9114351.1"/>
    <property type="molecule type" value="Genomic_DNA"/>
</dbReference>
<reference evidence="1 2" key="1">
    <citation type="submission" date="2024-01" db="EMBL/GenBank/DDBJ databases">
        <title>Genome assemblies of Stephania.</title>
        <authorList>
            <person name="Yang L."/>
        </authorList>
    </citation>
    <scope>NUCLEOTIDE SEQUENCE [LARGE SCALE GENOMIC DNA]</scope>
    <source>
        <strain evidence="1">YNDBR</strain>
        <tissue evidence="1">Leaf</tissue>
    </source>
</reference>
<evidence type="ECO:0000313" key="2">
    <source>
        <dbReference type="Proteomes" id="UP001420932"/>
    </source>
</evidence>
<protein>
    <submittedName>
        <fullName evidence="1">Uncharacterized protein</fullName>
    </submittedName>
</protein>
<accession>A0AAP0IF70</accession>
<keyword evidence="2" id="KW-1185">Reference proteome</keyword>